<organism evidence="4 5">
    <name type="scientific">Spirosoma arboris</name>
    <dbReference type="NCBI Taxonomy" id="2682092"/>
    <lineage>
        <taxon>Bacteria</taxon>
        <taxon>Pseudomonadati</taxon>
        <taxon>Bacteroidota</taxon>
        <taxon>Cytophagia</taxon>
        <taxon>Cytophagales</taxon>
        <taxon>Cytophagaceae</taxon>
        <taxon>Spirosoma</taxon>
    </lineage>
</organism>
<evidence type="ECO:0000313" key="4">
    <source>
        <dbReference type="EMBL" id="MVM30618.1"/>
    </source>
</evidence>
<dbReference type="InterPro" id="IPR020904">
    <property type="entry name" value="Sc_DH/Rdtase_CS"/>
</dbReference>
<sequence length="272" mass="29526">MAKTIVITGASSGIGKETAKLFQQKGWNVIATMRSPEKEQELTQLDNVLVTALDVQGIESIQKAVKEGVEKFGTIDALVNNAGYGLMGVFEAATTEQIKRQYAVNVFGLMDVTQAVLPHLRANGGGTIINISSFGGVVALPFGSLYNSTKFAIEGLSEGLSHELAPLNIAVKIIEPGSIATNFRNTRETVTSDLPAYSNDVFGKFFGRFMEMTGHLPKASAADVAHTIYEAVTDGKLKLRYVVGEDAQFFIDLKTKNNDEDFILKMRNQLIN</sequence>
<dbReference type="RefSeq" id="WP_157584875.1">
    <property type="nucleotide sequence ID" value="NZ_WPIN01000004.1"/>
</dbReference>
<evidence type="ECO:0000256" key="1">
    <source>
        <dbReference type="ARBA" id="ARBA00006484"/>
    </source>
</evidence>
<reference evidence="4 5" key="1">
    <citation type="submission" date="2019-12" db="EMBL/GenBank/DDBJ databases">
        <title>Spirosoma sp. HMF4905 genome sequencing and assembly.</title>
        <authorList>
            <person name="Kang H."/>
            <person name="Cha I."/>
            <person name="Kim H."/>
            <person name="Joh K."/>
        </authorList>
    </citation>
    <scope>NUCLEOTIDE SEQUENCE [LARGE SCALE GENOMIC DNA]</scope>
    <source>
        <strain evidence="4 5">HMF4905</strain>
    </source>
</reference>
<dbReference type="Gene3D" id="3.40.50.720">
    <property type="entry name" value="NAD(P)-binding Rossmann-like Domain"/>
    <property type="match status" value="1"/>
</dbReference>
<protein>
    <submittedName>
        <fullName evidence="4">SDR family NAD(P)-dependent oxidoreductase</fullName>
    </submittedName>
</protein>
<keyword evidence="2" id="KW-0560">Oxidoreductase</keyword>
<dbReference type="PANTHER" id="PTHR43976:SF16">
    <property type="entry name" value="SHORT-CHAIN DEHYDROGENASE_REDUCTASE FAMILY PROTEIN"/>
    <property type="match status" value="1"/>
</dbReference>
<dbReference type="SUPFAM" id="SSF51735">
    <property type="entry name" value="NAD(P)-binding Rossmann-fold domains"/>
    <property type="match status" value="1"/>
</dbReference>
<dbReference type="PROSITE" id="PS00061">
    <property type="entry name" value="ADH_SHORT"/>
    <property type="match status" value="1"/>
</dbReference>
<keyword evidence="5" id="KW-1185">Reference proteome</keyword>
<evidence type="ECO:0000256" key="2">
    <source>
        <dbReference type="ARBA" id="ARBA00023002"/>
    </source>
</evidence>
<accession>A0A7K1SAC4</accession>
<evidence type="ECO:0000313" key="5">
    <source>
        <dbReference type="Proteomes" id="UP000436006"/>
    </source>
</evidence>
<dbReference type="Proteomes" id="UP000436006">
    <property type="component" value="Unassembled WGS sequence"/>
</dbReference>
<dbReference type="EMBL" id="WPIN01000004">
    <property type="protein sequence ID" value="MVM30618.1"/>
    <property type="molecule type" value="Genomic_DNA"/>
</dbReference>
<comment type="caution">
    <text evidence="4">The sequence shown here is derived from an EMBL/GenBank/DDBJ whole genome shotgun (WGS) entry which is preliminary data.</text>
</comment>
<comment type="similarity">
    <text evidence="1 3">Belongs to the short-chain dehydrogenases/reductases (SDR) family.</text>
</comment>
<dbReference type="PRINTS" id="PR00080">
    <property type="entry name" value="SDRFAMILY"/>
</dbReference>
<dbReference type="PANTHER" id="PTHR43976">
    <property type="entry name" value="SHORT CHAIN DEHYDROGENASE"/>
    <property type="match status" value="1"/>
</dbReference>
<evidence type="ECO:0000256" key="3">
    <source>
        <dbReference type="RuleBase" id="RU000363"/>
    </source>
</evidence>
<dbReference type="CDD" id="cd05374">
    <property type="entry name" value="17beta-HSD-like_SDR_c"/>
    <property type="match status" value="1"/>
</dbReference>
<dbReference type="InterPro" id="IPR036291">
    <property type="entry name" value="NAD(P)-bd_dom_sf"/>
</dbReference>
<dbReference type="InterPro" id="IPR002347">
    <property type="entry name" value="SDR_fam"/>
</dbReference>
<proteinExistence type="inferred from homology"/>
<dbReference type="Pfam" id="PF00106">
    <property type="entry name" value="adh_short"/>
    <property type="match status" value="1"/>
</dbReference>
<dbReference type="PRINTS" id="PR00081">
    <property type="entry name" value="GDHRDH"/>
</dbReference>
<dbReference type="GO" id="GO:0016491">
    <property type="term" value="F:oxidoreductase activity"/>
    <property type="evidence" value="ECO:0007669"/>
    <property type="project" value="UniProtKB-KW"/>
</dbReference>
<gene>
    <name evidence="4" type="ORF">GO755_11305</name>
</gene>
<name>A0A7K1SAC4_9BACT</name>
<dbReference type="AlphaFoldDB" id="A0A7K1SAC4"/>
<dbReference type="InterPro" id="IPR051911">
    <property type="entry name" value="SDR_oxidoreductase"/>
</dbReference>